<name>A0ABM1NDA3_NICVS</name>
<dbReference type="GeneID" id="108568314"/>
<evidence type="ECO:0000313" key="1">
    <source>
        <dbReference type="Proteomes" id="UP000695000"/>
    </source>
</evidence>
<proteinExistence type="predicted"/>
<dbReference type="RefSeq" id="XP_017784803.1">
    <property type="nucleotide sequence ID" value="XM_017929314.1"/>
</dbReference>
<protein>
    <submittedName>
        <fullName evidence="2">Uncharacterized protein LOC108568314</fullName>
    </submittedName>
</protein>
<organism evidence="1 2">
    <name type="scientific">Nicrophorus vespilloides</name>
    <name type="common">Boreal carrion beetle</name>
    <dbReference type="NCBI Taxonomy" id="110193"/>
    <lineage>
        <taxon>Eukaryota</taxon>
        <taxon>Metazoa</taxon>
        <taxon>Ecdysozoa</taxon>
        <taxon>Arthropoda</taxon>
        <taxon>Hexapoda</taxon>
        <taxon>Insecta</taxon>
        <taxon>Pterygota</taxon>
        <taxon>Neoptera</taxon>
        <taxon>Endopterygota</taxon>
        <taxon>Coleoptera</taxon>
        <taxon>Polyphaga</taxon>
        <taxon>Staphyliniformia</taxon>
        <taxon>Silphidae</taxon>
        <taxon>Nicrophorinae</taxon>
        <taxon>Nicrophorus</taxon>
    </lineage>
</organism>
<keyword evidence="1" id="KW-1185">Reference proteome</keyword>
<gene>
    <name evidence="2" type="primary">LOC108568314</name>
</gene>
<reference evidence="2" key="1">
    <citation type="submission" date="2025-08" db="UniProtKB">
        <authorList>
            <consortium name="RefSeq"/>
        </authorList>
    </citation>
    <scope>IDENTIFICATION</scope>
    <source>
        <tissue evidence="2">Whole Larva</tissue>
    </source>
</reference>
<evidence type="ECO:0000313" key="2">
    <source>
        <dbReference type="RefSeq" id="XP_017784803.1"/>
    </source>
</evidence>
<dbReference type="Proteomes" id="UP000695000">
    <property type="component" value="Unplaced"/>
</dbReference>
<accession>A0ABM1NDA3</accession>
<sequence length="192" mass="22684">MLSLLPYRKLETLENDILMCQMKIDIQIEMRQGKRCRGTFQGVVIPSEDELIPCKILTSPESVNAWIDNIIKLEINVWTVFREEMVKFISITKDYGKYFSNDLSGFDIPRTSLFLDSIIDMTETANLQVIFATTVKNLIRDDVKELNDVMEMIENLEKYFKLYVRKHHNFIVKCSRWMEFLTRNLLEIQNTL</sequence>